<evidence type="ECO:0000259" key="2">
    <source>
        <dbReference type="Pfam" id="PF00646"/>
    </source>
</evidence>
<dbReference type="Pfam" id="PF00646">
    <property type="entry name" value="F-box"/>
    <property type="match status" value="1"/>
</dbReference>
<dbReference type="AlphaFoldDB" id="A0AAQ3SVL9"/>
<keyword evidence="4" id="KW-1185">Reference proteome</keyword>
<keyword evidence="1" id="KW-0472">Membrane</keyword>
<dbReference type="InterPro" id="IPR036047">
    <property type="entry name" value="F-box-like_dom_sf"/>
</dbReference>
<dbReference type="InterPro" id="IPR001810">
    <property type="entry name" value="F-box_dom"/>
</dbReference>
<evidence type="ECO:0000256" key="1">
    <source>
        <dbReference type="SAM" id="Phobius"/>
    </source>
</evidence>
<dbReference type="PANTHER" id="PTHR32133:SF327">
    <property type="entry name" value="F-BOX DOMAIN-CONTAINING PROTEIN"/>
    <property type="match status" value="1"/>
</dbReference>
<gene>
    <name evidence="3" type="ORF">U9M48_011517</name>
</gene>
<keyword evidence="1" id="KW-1133">Transmembrane helix</keyword>
<evidence type="ECO:0000313" key="4">
    <source>
        <dbReference type="Proteomes" id="UP001341281"/>
    </source>
</evidence>
<dbReference type="PANTHER" id="PTHR32133">
    <property type="entry name" value="OS07G0120400 PROTEIN"/>
    <property type="match status" value="1"/>
</dbReference>
<dbReference type="Gene3D" id="1.20.1280.50">
    <property type="match status" value="1"/>
</dbReference>
<proteinExistence type="predicted"/>
<evidence type="ECO:0000313" key="3">
    <source>
        <dbReference type="EMBL" id="WVZ61683.1"/>
    </source>
</evidence>
<organism evidence="3 4">
    <name type="scientific">Paspalum notatum var. saurae</name>
    <dbReference type="NCBI Taxonomy" id="547442"/>
    <lineage>
        <taxon>Eukaryota</taxon>
        <taxon>Viridiplantae</taxon>
        <taxon>Streptophyta</taxon>
        <taxon>Embryophyta</taxon>
        <taxon>Tracheophyta</taxon>
        <taxon>Spermatophyta</taxon>
        <taxon>Magnoliopsida</taxon>
        <taxon>Liliopsida</taxon>
        <taxon>Poales</taxon>
        <taxon>Poaceae</taxon>
        <taxon>PACMAD clade</taxon>
        <taxon>Panicoideae</taxon>
        <taxon>Andropogonodae</taxon>
        <taxon>Paspaleae</taxon>
        <taxon>Paspalinae</taxon>
        <taxon>Paspalum</taxon>
    </lineage>
</organism>
<protein>
    <recommendedName>
        <fullName evidence="2">F-box domain-containing protein</fullName>
    </recommendedName>
</protein>
<accession>A0AAQ3SVL9</accession>
<name>A0AAQ3SVL9_PASNO</name>
<feature type="domain" description="F-box" evidence="2">
    <location>
        <begin position="194"/>
        <end position="227"/>
    </location>
</feature>
<dbReference type="SUPFAM" id="SSF81383">
    <property type="entry name" value="F-box domain"/>
    <property type="match status" value="1"/>
</dbReference>
<dbReference type="Proteomes" id="UP001341281">
    <property type="component" value="Chromosome 03"/>
</dbReference>
<keyword evidence="1" id="KW-0812">Transmembrane</keyword>
<sequence length="326" mass="36174">MVYSSAIDVWSANSISVALHDHYSVMELEPSLLIGSALYFTLRVKDDGRIVRILNYDLDSHVLSVVDTPGFSCTNTIPIKAEDGGLGFISVLENSINLISSQQADGSVVNGTAGRGGGGRWATHRVIDLDTLLPKSRVPSYQRRVSGYIEGTHTIFVSTDIGVFTLELKSSLVKKVSTARWFQHILPYTSFCTPEELIEEILLRLPPEEPTYLVRAALVCKAWRNVLSAGGGFLRRYREFHGTPPMLGYLCNTRDRAQFVSTTSAASPPMSMPKASHSDNIKWVLDCRHGRVLIHDRRCSYGYAYGSSIISFIMAPHSIISFIIWD</sequence>
<feature type="transmembrane region" description="Helical" evidence="1">
    <location>
        <begin position="303"/>
        <end position="325"/>
    </location>
</feature>
<dbReference type="EMBL" id="CP144747">
    <property type="protein sequence ID" value="WVZ61683.1"/>
    <property type="molecule type" value="Genomic_DNA"/>
</dbReference>
<reference evidence="3 4" key="1">
    <citation type="submission" date="2024-02" db="EMBL/GenBank/DDBJ databases">
        <title>High-quality chromosome-scale genome assembly of Pensacola bahiagrass (Paspalum notatum Flugge var. saurae).</title>
        <authorList>
            <person name="Vega J.M."/>
            <person name="Podio M."/>
            <person name="Orjuela J."/>
            <person name="Siena L.A."/>
            <person name="Pessino S.C."/>
            <person name="Combes M.C."/>
            <person name="Mariac C."/>
            <person name="Albertini E."/>
            <person name="Pupilli F."/>
            <person name="Ortiz J.P.A."/>
            <person name="Leblanc O."/>
        </authorList>
    </citation>
    <scope>NUCLEOTIDE SEQUENCE [LARGE SCALE GENOMIC DNA]</scope>
    <source>
        <strain evidence="3">R1</strain>
        <tissue evidence="3">Leaf</tissue>
    </source>
</reference>